<feature type="compositionally biased region" description="Basic and acidic residues" evidence="2">
    <location>
        <begin position="294"/>
        <end position="304"/>
    </location>
</feature>
<gene>
    <name evidence="3" type="ORF">PSNMU_V1.4_AUG-EV-PASAV3_0034860</name>
</gene>
<feature type="region of interest" description="Disordered" evidence="2">
    <location>
        <begin position="509"/>
        <end position="536"/>
    </location>
</feature>
<keyword evidence="4" id="KW-1185">Reference proteome</keyword>
<evidence type="ECO:0000313" key="4">
    <source>
        <dbReference type="Proteomes" id="UP000291116"/>
    </source>
</evidence>
<feature type="region of interest" description="Disordered" evidence="2">
    <location>
        <begin position="342"/>
        <end position="372"/>
    </location>
</feature>
<dbReference type="Proteomes" id="UP000291116">
    <property type="component" value="Unassembled WGS sequence"/>
</dbReference>
<feature type="compositionally biased region" description="Polar residues" evidence="2">
    <location>
        <begin position="363"/>
        <end position="372"/>
    </location>
</feature>
<feature type="coiled-coil region" evidence="1">
    <location>
        <begin position="36"/>
        <end position="77"/>
    </location>
</feature>
<sequence length="781" mass="89567">MMALDCGSLEFLSPFPLQPVSVDNSDFDELPVEERLEITRRNLQEVQANLRIKNSEYEDLQQEMKFHAIKNEELMDVVNAFRSSSVDRSRDIMKAKAEQNSELTLQNHALRDLLTKSGEEIAALQQEIREKTAEGESLSSQKRSHERLQAQLNDLVKTLEKVEVSNVDIPSEWINFKWIGIGGKKGDASDTYEHSKAIELISGKITAMNADRERLLKESKLYSQSDGAKEARIASLERQLRQTEHERDELKETTDALHQRMAVREGKIGALEELFQNINSNRTLEARTRRKSKVSMDRSQRSLLEDDDDDEDYDCVDIDSTAGDKSVAQTFEEMFVNIWTSVTGGSRGEDDNDDDSSRGNSSQASTCLSTNSYHTKQIEDELQAAARQEFEELQESHQLLNEDYESAQFKISDLSARLEETTIKANSFEKKAGLREVMLKDVIQQYKELQLEHSSSLDRVEQLKQKVKVFVQREQEREQERIASEAVTANGNVKGSSTVLLVEETPTFDMSERTERTSNDETVGEDSPSSPSHGLEKNFAMEDYERLETECDRLQHEFDVAIEKINELEKALETAKAEVRDSQATQVEQARKIALLEGEKTDLQERLIEASAKIMDSQSTHTQRTVQVEDELRLAELREQEARAKQVQREKDLWEVIEQYKKLADEKESTEGKETEAEDQMVLTDKVKIQKRDLVYEYRKMEKALEEAVATEQQLASDMENAKNEAAKCREETKAIRKRLAGCHSHYKQLREEYTLLQQENEELDYRLSEAQTNGRVESLS</sequence>
<dbReference type="EMBL" id="CAACVS010000101">
    <property type="protein sequence ID" value="VEU36716.1"/>
    <property type="molecule type" value="Genomic_DNA"/>
</dbReference>
<evidence type="ECO:0000256" key="1">
    <source>
        <dbReference type="SAM" id="Coils"/>
    </source>
</evidence>
<feature type="coiled-coil region" evidence="1">
    <location>
        <begin position="107"/>
        <end position="165"/>
    </location>
</feature>
<organism evidence="3 4">
    <name type="scientific">Pseudo-nitzschia multistriata</name>
    <dbReference type="NCBI Taxonomy" id="183589"/>
    <lineage>
        <taxon>Eukaryota</taxon>
        <taxon>Sar</taxon>
        <taxon>Stramenopiles</taxon>
        <taxon>Ochrophyta</taxon>
        <taxon>Bacillariophyta</taxon>
        <taxon>Bacillariophyceae</taxon>
        <taxon>Bacillariophycidae</taxon>
        <taxon>Bacillariales</taxon>
        <taxon>Bacillariaceae</taxon>
        <taxon>Pseudo-nitzschia</taxon>
    </lineage>
</organism>
<dbReference type="OrthoDB" id="53653at2759"/>
<proteinExistence type="predicted"/>
<feature type="coiled-coil region" evidence="1">
    <location>
        <begin position="233"/>
        <end position="260"/>
    </location>
</feature>
<keyword evidence="1" id="KW-0175">Coiled coil</keyword>
<name>A0A448Z3R6_9STRA</name>
<evidence type="ECO:0000313" key="3">
    <source>
        <dbReference type="EMBL" id="VEU36716.1"/>
    </source>
</evidence>
<evidence type="ECO:0000256" key="2">
    <source>
        <dbReference type="SAM" id="MobiDB-lite"/>
    </source>
</evidence>
<feature type="coiled-coil region" evidence="1">
    <location>
        <begin position="637"/>
        <end position="774"/>
    </location>
</feature>
<feature type="region of interest" description="Disordered" evidence="2">
    <location>
        <begin position="285"/>
        <end position="316"/>
    </location>
</feature>
<protein>
    <submittedName>
        <fullName evidence="3">Uncharacterized protein</fullName>
    </submittedName>
</protein>
<feature type="coiled-coil region" evidence="1">
    <location>
        <begin position="383"/>
        <end position="480"/>
    </location>
</feature>
<accession>A0A448Z3R6</accession>
<feature type="compositionally biased region" description="Basic and acidic residues" evidence="2">
    <location>
        <begin position="510"/>
        <end position="519"/>
    </location>
</feature>
<dbReference type="AlphaFoldDB" id="A0A448Z3R6"/>
<feature type="coiled-coil region" evidence="1">
    <location>
        <begin position="537"/>
        <end position="613"/>
    </location>
</feature>
<reference evidence="3 4" key="1">
    <citation type="submission" date="2019-01" db="EMBL/GenBank/DDBJ databases">
        <authorList>
            <person name="Ferrante I. M."/>
        </authorList>
    </citation>
    <scope>NUCLEOTIDE SEQUENCE [LARGE SCALE GENOMIC DNA]</scope>
    <source>
        <strain evidence="3 4">B856</strain>
    </source>
</reference>
<feature type="compositionally biased region" description="Acidic residues" evidence="2">
    <location>
        <begin position="305"/>
        <end position="316"/>
    </location>
</feature>